<sequence>MSALPPKSGKGALPRQPYAAWARAVKATDVKFSSASSVRKLPKSKVTTRKVATIWVMGLEEQNKSEEGIRDRKAKFRRKYVEELLRVTTVQGFLNFSFRDRHYSEQ</sequence>
<gene>
    <name evidence="1" type="ORF">R5R35_002659</name>
</gene>
<dbReference type="Proteomes" id="UP001378592">
    <property type="component" value="Unassembled WGS sequence"/>
</dbReference>
<comment type="caution">
    <text evidence="1">The sequence shown here is derived from an EMBL/GenBank/DDBJ whole genome shotgun (WGS) entry which is preliminary data.</text>
</comment>
<accession>A0AAN9WJM1</accession>
<reference evidence="1 2" key="1">
    <citation type="submission" date="2024-03" db="EMBL/GenBank/DDBJ databases">
        <title>The genome assembly and annotation of the cricket Gryllus longicercus Weissman &amp; Gray.</title>
        <authorList>
            <person name="Szrajer S."/>
            <person name="Gray D."/>
            <person name="Ylla G."/>
        </authorList>
    </citation>
    <scope>NUCLEOTIDE SEQUENCE [LARGE SCALE GENOMIC DNA]</scope>
    <source>
        <strain evidence="1">DAG 2021-001</strain>
        <tissue evidence="1">Whole body minus gut</tissue>
    </source>
</reference>
<keyword evidence="2" id="KW-1185">Reference proteome</keyword>
<dbReference type="AlphaFoldDB" id="A0AAN9WJM1"/>
<name>A0AAN9WJM1_9ORTH</name>
<dbReference type="EMBL" id="JAZDUA010000021">
    <property type="protein sequence ID" value="KAK7872664.1"/>
    <property type="molecule type" value="Genomic_DNA"/>
</dbReference>
<organism evidence="1 2">
    <name type="scientific">Gryllus longicercus</name>
    <dbReference type="NCBI Taxonomy" id="2509291"/>
    <lineage>
        <taxon>Eukaryota</taxon>
        <taxon>Metazoa</taxon>
        <taxon>Ecdysozoa</taxon>
        <taxon>Arthropoda</taxon>
        <taxon>Hexapoda</taxon>
        <taxon>Insecta</taxon>
        <taxon>Pterygota</taxon>
        <taxon>Neoptera</taxon>
        <taxon>Polyneoptera</taxon>
        <taxon>Orthoptera</taxon>
        <taxon>Ensifera</taxon>
        <taxon>Gryllidea</taxon>
        <taxon>Grylloidea</taxon>
        <taxon>Gryllidae</taxon>
        <taxon>Gryllinae</taxon>
        <taxon>Gryllus</taxon>
    </lineage>
</organism>
<evidence type="ECO:0000313" key="1">
    <source>
        <dbReference type="EMBL" id="KAK7872664.1"/>
    </source>
</evidence>
<proteinExistence type="predicted"/>
<protein>
    <submittedName>
        <fullName evidence="1">Uncharacterized protein</fullName>
    </submittedName>
</protein>
<evidence type="ECO:0000313" key="2">
    <source>
        <dbReference type="Proteomes" id="UP001378592"/>
    </source>
</evidence>